<name>A0A163F8H4_DIDRA</name>
<dbReference type="Proteomes" id="UP000076837">
    <property type="component" value="Unassembled WGS sequence"/>
</dbReference>
<gene>
    <name evidence="1" type="ORF">ST47_g4672</name>
</gene>
<dbReference type="Pfam" id="PF00856">
    <property type="entry name" value="SET"/>
    <property type="match status" value="1"/>
</dbReference>
<reference evidence="1 2" key="1">
    <citation type="journal article" date="2016" name="Sci. Rep.">
        <title>Draft genome sequencing and secretome analysis of fungal phytopathogen Ascochyta rabiei provides insight into the necrotrophic effector repertoire.</title>
        <authorList>
            <person name="Verma S."/>
            <person name="Gazara R.K."/>
            <person name="Nizam S."/>
            <person name="Parween S."/>
            <person name="Chattopadhyay D."/>
            <person name="Verma P.K."/>
        </authorList>
    </citation>
    <scope>NUCLEOTIDE SEQUENCE [LARGE SCALE GENOMIC DNA]</scope>
    <source>
        <strain evidence="1 2">ArDII</strain>
    </source>
</reference>
<evidence type="ECO:0000313" key="1">
    <source>
        <dbReference type="EMBL" id="KZM24199.1"/>
    </source>
</evidence>
<dbReference type="Gene3D" id="2.170.270.10">
    <property type="entry name" value="SET domain"/>
    <property type="match status" value="1"/>
</dbReference>
<accession>A0A163F8H4</accession>
<dbReference type="InterPro" id="IPR053185">
    <property type="entry name" value="SET_domain_protein"/>
</dbReference>
<dbReference type="InterPro" id="IPR046341">
    <property type="entry name" value="SET_dom_sf"/>
</dbReference>
<dbReference type="PANTHER" id="PTHR47332">
    <property type="entry name" value="SET DOMAIN-CONTAINING PROTEIN 5"/>
    <property type="match status" value="1"/>
</dbReference>
<sequence>MAASDNEIVAPTDNVPVAPKNDYYTVRALPGKGYGCIALQHIPRGTRILTDTPLLSVPAAVYMGSDIEHAFGPLSPEQKGLYLALHSGHGQATSAWPSTMHASVPTHERQRISEQHAARTGPHATLLSLFQTNCMEMGHGAAVFAHASRFNHACNPNACFSWNGAIGRETIHAMRDIGPGEEITLSYCDGQHDKRRRAWELLHYGFVCACPACGDEDDESSFAFESAERRVQIQELDRETRLLRGARLAEGVKQEGFVSKLLKIAVLLQEEGCWDARLAGVFLDIALVCELSGDFKMGVLAGEKALQIKRDSQGIDFPDFKRYAEAVERIKASRRREMGSANDWKV</sequence>
<proteinExistence type="predicted"/>
<dbReference type="PANTHER" id="PTHR47332:SF2">
    <property type="entry name" value="SET-6"/>
    <property type="match status" value="1"/>
</dbReference>
<dbReference type="AlphaFoldDB" id="A0A163F8H4"/>
<dbReference type="EMBL" id="JYNV01000171">
    <property type="protein sequence ID" value="KZM24199.1"/>
    <property type="molecule type" value="Genomic_DNA"/>
</dbReference>
<evidence type="ECO:0000313" key="2">
    <source>
        <dbReference type="Proteomes" id="UP000076837"/>
    </source>
</evidence>
<dbReference type="PROSITE" id="PS50280">
    <property type="entry name" value="SET"/>
    <property type="match status" value="1"/>
</dbReference>
<protein>
    <submittedName>
        <fullName evidence="1">Uncharacterized protein</fullName>
    </submittedName>
</protein>
<dbReference type="OrthoDB" id="265717at2759"/>
<dbReference type="CDD" id="cd20071">
    <property type="entry name" value="SET_SMYD"/>
    <property type="match status" value="1"/>
</dbReference>
<dbReference type="SMART" id="SM00317">
    <property type="entry name" value="SET"/>
    <property type="match status" value="1"/>
</dbReference>
<dbReference type="STRING" id="5454.A0A163F8H4"/>
<dbReference type="InterPro" id="IPR001214">
    <property type="entry name" value="SET_dom"/>
</dbReference>
<dbReference type="SUPFAM" id="SSF82199">
    <property type="entry name" value="SET domain"/>
    <property type="match status" value="1"/>
</dbReference>
<organism evidence="1 2">
    <name type="scientific">Didymella rabiei</name>
    <name type="common">Chickpea ascochyta blight fungus</name>
    <name type="synonym">Mycosphaerella rabiei</name>
    <dbReference type="NCBI Taxonomy" id="5454"/>
    <lineage>
        <taxon>Eukaryota</taxon>
        <taxon>Fungi</taxon>
        <taxon>Dikarya</taxon>
        <taxon>Ascomycota</taxon>
        <taxon>Pezizomycotina</taxon>
        <taxon>Dothideomycetes</taxon>
        <taxon>Pleosporomycetidae</taxon>
        <taxon>Pleosporales</taxon>
        <taxon>Pleosporineae</taxon>
        <taxon>Didymellaceae</taxon>
        <taxon>Ascochyta</taxon>
    </lineage>
</organism>
<keyword evidence="2" id="KW-1185">Reference proteome</keyword>
<comment type="caution">
    <text evidence="1">The sequence shown here is derived from an EMBL/GenBank/DDBJ whole genome shotgun (WGS) entry which is preliminary data.</text>
</comment>